<proteinExistence type="predicted"/>
<dbReference type="STRING" id="83656.B1H18_14250"/>
<gene>
    <name evidence="2" type="ORF">B1H18_14250</name>
</gene>
<organism evidence="2 3">
    <name type="scientific">Streptomyces tsukubensis</name>
    <dbReference type="NCBI Taxonomy" id="83656"/>
    <lineage>
        <taxon>Bacteria</taxon>
        <taxon>Bacillati</taxon>
        <taxon>Actinomycetota</taxon>
        <taxon>Actinomycetes</taxon>
        <taxon>Kitasatosporales</taxon>
        <taxon>Streptomycetaceae</taxon>
        <taxon>Streptomyces</taxon>
    </lineage>
</organism>
<dbReference type="RefSeq" id="WP_077968242.1">
    <property type="nucleotide sequence ID" value="NZ_CP045178.1"/>
</dbReference>
<dbReference type="SUPFAM" id="SSF55729">
    <property type="entry name" value="Acyl-CoA N-acyltransferases (Nat)"/>
    <property type="match status" value="1"/>
</dbReference>
<dbReference type="Pfam" id="PF13527">
    <property type="entry name" value="Acetyltransf_9"/>
    <property type="match status" value="1"/>
</dbReference>
<keyword evidence="3" id="KW-1185">Reference proteome</keyword>
<evidence type="ECO:0000259" key="1">
    <source>
        <dbReference type="PROSITE" id="PS51186"/>
    </source>
</evidence>
<keyword evidence="2" id="KW-0808">Transferase</keyword>
<reference evidence="2 3" key="1">
    <citation type="submission" date="2017-02" db="EMBL/GenBank/DDBJ databases">
        <title>Draft Genome Sequence of Streptomyces tsukubaensis F601, a Producer of the immunosuppressant tacrolimus FK506.</title>
        <authorList>
            <person name="Zong G."/>
            <person name="Zhong C."/>
            <person name="Fu J."/>
            <person name="Qin R."/>
            <person name="Cao G."/>
        </authorList>
    </citation>
    <scope>NUCLEOTIDE SEQUENCE [LARGE SCALE GENOMIC DNA]</scope>
    <source>
        <strain evidence="2 3">F601</strain>
    </source>
</reference>
<name>A0A1V4A9Y8_9ACTN</name>
<dbReference type="Proteomes" id="UP000190539">
    <property type="component" value="Unassembled WGS sequence"/>
</dbReference>
<accession>A0A1V4A9Y8</accession>
<dbReference type="CDD" id="cd04301">
    <property type="entry name" value="NAT_SF"/>
    <property type="match status" value="1"/>
</dbReference>
<evidence type="ECO:0000313" key="3">
    <source>
        <dbReference type="Proteomes" id="UP000190539"/>
    </source>
</evidence>
<dbReference type="OrthoDB" id="70281at2"/>
<dbReference type="AlphaFoldDB" id="A0A1V4A9Y8"/>
<dbReference type="PROSITE" id="PS51186">
    <property type="entry name" value="GNAT"/>
    <property type="match status" value="1"/>
</dbReference>
<dbReference type="EMBL" id="MVFC01000009">
    <property type="protein sequence ID" value="OON79717.1"/>
    <property type="molecule type" value="Genomic_DNA"/>
</dbReference>
<comment type="caution">
    <text evidence="2">The sequence shown here is derived from an EMBL/GenBank/DDBJ whole genome shotgun (WGS) entry which is preliminary data.</text>
</comment>
<feature type="domain" description="N-acetyltransferase" evidence="1">
    <location>
        <begin position="7"/>
        <end position="158"/>
    </location>
</feature>
<dbReference type="GO" id="GO:0016747">
    <property type="term" value="F:acyltransferase activity, transferring groups other than amino-acyl groups"/>
    <property type="evidence" value="ECO:0007669"/>
    <property type="project" value="InterPro"/>
</dbReference>
<sequence length="177" mass="19217">MTQQRTVHTADLTAGELSRIRVLLEAAFKGDFDDSDWEHGLGGQHVLIDHGGGLVAHGSVVQRRVLHHGRSLRAGYIEAVAVRADARRRGLGSRVMRELERLVDGAYDLGALAASDEGAPLYAARDWWRWPGTLGTLGPSGPVPLPEEEGAVWVRSAPHALDSSDGLLFDWRDGDVL</sequence>
<evidence type="ECO:0000313" key="2">
    <source>
        <dbReference type="EMBL" id="OON79717.1"/>
    </source>
</evidence>
<dbReference type="InterPro" id="IPR000182">
    <property type="entry name" value="GNAT_dom"/>
</dbReference>
<protein>
    <submittedName>
        <fullName evidence="2">Aminoglycoside 2'-N-acetyltransferase</fullName>
    </submittedName>
</protein>
<dbReference type="InterPro" id="IPR016181">
    <property type="entry name" value="Acyl_CoA_acyltransferase"/>
</dbReference>
<dbReference type="Gene3D" id="3.40.630.30">
    <property type="match status" value="1"/>
</dbReference>